<evidence type="ECO:0000313" key="2">
    <source>
        <dbReference type="EMBL" id="MBP2056302.1"/>
    </source>
</evidence>
<gene>
    <name evidence="1" type="ORF">AVL59_32495</name>
    <name evidence="2" type="ORF">J2Z21_009320</name>
</gene>
<dbReference type="InterPro" id="IPR046075">
    <property type="entry name" value="DUF6093"/>
</dbReference>
<dbReference type="STRING" id="68214.AVL59_32495"/>
<dbReference type="Proteomes" id="UP000092659">
    <property type="component" value="Chromosome"/>
</dbReference>
<proteinExistence type="predicted"/>
<dbReference type="Proteomes" id="UP001519309">
    <property type="component" value="Unassembled WGS sequence"/>
</dbReference>
<reference evidence="2 4" key="2">
    <citation type="submission" date="2021-03" db="EMBL/GenBank/DDBJ databases">
        <title>Genomic Encyclopedia of Type Strains, Phase IV (KMG-IV): sequencing the most valuable type-strain genomes for metagenomic binning, comparative biology and taxonomic classification.</title>
        <authorList>
            <person name="Goeker M."/>
        </authorList>
    </citation>
    <scope>NUCLEOTIDE SEQUENCE [LARGE SCALE GENOMIC DNA]</scope>
    <source>
        <strain evidence="2 4">DSM 40499</strain>
    </source>
</reference>
<name>A0A1B1B486_9ACTN</name>
<dbReference type="EMBL" id="JAGGLP010000044">
    <property type="protein sequence ID" value="MBP2056302.1"/>
    <property type="molecule type" value="Genomic_DNA"/>
</dbReference>
<evidence type="ECO:0000313" key="4">
    <source>
        <dbReference type="Proteomes" id="UP001519309"/>
    </source>
</evidence>
<sequence length="140" mass="15703">MLDQSAIARFAERHLMPDRVQVRRGNSEDMLDPETGDLVPAQPLIVYDDKGGLYAHQERIRGTGSGRDGAWVEEVRAGYRLLLPLDAPEMCQDDTVLVMEARDGQAVGRTYRVTAQGEVSSFPVLRTVWLEEHNRRPGAQ</sequence>
<dbReference type="OrthoDB" id="3871178at2"/>
<dbReference type="KEGG" id="sgs:AVL59_32495"/>
<dbReference type="EMBL" id="CP016279">
    <property type="protein sequence ID" value="ANP53638.1"/>
    <property type="molecule type" value="Genomic_DNA"/>
</dbReference>
<dbReference type="AlphaFoldDB" id="A0A1B1B486"/>
<dbReference type="Pfam" id="PF19586">
    <property type="entry name" value="DUF6093"/>
    <property type="match status" value="1"/>
</dbReference>
<evidence type="ECO:0000313" key="1">
    <source>
        <dbReference type="EMBL" id="ANP53638.1"/>
    </source>
</evidence>
<reference evidence="1 3" key="1">
    <citation type="submission" date="2016-06" db="EMBL/GenBank/DDBJ databases">
        <title>Complete genome sequence of Streptomyces griseochromogenes ATCC 14511, the Blasticidin S producer.</title>
        <authorList>
            <person name="Wu L."/>
        </authorList>
    </citation>
    <scope>NUCLEOTIDE SEQUENCE [LARGE SCALE GENOMIC DNA]</scope>
    <source>
        <strain evidence="1 3">ATCC 14511</strain>
    </source>
</reference>
<protein>
    <submittedName>
        <fullName evidence="1">Uncharacterized protein</fullName>
    </submittedName>
</protein>
<evidence type="ECO:0000313" key="3">
    <source>
        <dbReference type="Proteomes" id="UP000092659"/>
    </source>
</evidence>
<keyword evidence="4" id="KW-1185">Reference proteome</keyword>
<accession>A0A1B1B486</accession>
<dbReference type="RefSeq" id="WP_067311765.1">
    <property type="nucleotide sequence ID" value="NZ_CP016279.1"/>
</dbReference>
<organism evidence="1 3">
    <name type="scientific">Streptomyces griseochromogenes</name>
    <dbReference type="NCBI Taxonomy" id="68214"/>
    <lineage>
        <taxon>Bacteria</taxon>
        <taxon>Bacillati</taxon>
        <taxon>Actinomycetota</taxon>
        <taxon>Actinomycetes</taxon>
        <taxon>Kitasatosporales</taxon>
        <taxon>Streptomycetaceae</taxon>
        <taxon>Streptomyces</taxon>
    </lineage>
</organism>